<keyword evidence="2" id="KW-1185">Reference proteome</keyword>
<evidence type="ECO:0000259" key="1">
    <source>
        <dbReference type="Pfam" id="PF03372"/>
    </source>
</evidence>
<dbReference type="GeneID" id="120111755"/>
<evidence type="ECO:0000313" key="2">
    <source>
        <dbReference type="Proteomes" id="UP000228380"/>
    </source>
</evidence>
<sequence>MKVILWNCRGAGKPSFAPAFRRIVQLHRPEICVLLETRLSGRSLQKARRAIPRSWGFYAVESSGLSGGIIVTWMQGACSLDVFHVCSQEVVMVISEGSGGSWVLSAVYASTDFRERRILWDEASQLISQGYPMLMAGDFNCIVDPQEKRGGRPFTFERKVMEFQDFLTSNGLIDLGFSGSKFTWCNNQQGQARVWE</sequence>
<dbReference type="SUPFAM" id="SSF56219">
    <property type="entry name" value="DNase I-like"/>
    <property type="match status" value="1"/>
</dbReference>
<dbReference type="InterPro" id="IPR036691">
    <property type="entry name" value="Endo/exonu/phosph_ase_sf"/>
</dbReference>
<dbReference type="Pfam" id="PF03372">
    <property type="entry name" value="Exo_endo_phos"/>
    <property type="match status" value="1"/>
</dbReference>
<reference evidence="3" key="2">
    <citation type="submission" date="2025-08" db="UniProtKB">
        <authorList>
            <consortium name="RefSeq"/>
        </authorList>
    </citation>
    <scope>IDENTIFICATION</scope>
    <source>
        <tissue evidence="3">Young leaves</tissue>
    </source>
</reference>
<protein>
    <submittedName>
        <fullName evidence="3">Uncharacterized protein LOC120111755</fullName>
    </submittedName>
</protein>
<dbReference type="PANTHER" id="PTHR35218">
    <property type="entry name" value="RNASE H DOMAIN-CONTAINING PROTEIN"/>
    <property type="match status" value="1"/>
</dbReference>
<dbReference type="GO" id="GO:0003824">
    <property type="term" value="F:catalytic activity"/>
    <property type="evidence" value="ECO:0007669"/>
    <property type="project" value="InterPro"/>
</dbReference>
<dbReference type="KEGG" id="pda:120111755"/>
<accession>A0A8B9ANI1</accession>
<feature type="domain" description="Endonuclease/exonuclease/phosphatase" evidence="1">
    <location>
        <begin position="6"/>
        <end position="168"/>
    </location>
</feature>
<dbReference type="RefSeq" id="XP_038985573.1">
    <property type="nucleotide sequence ID" value="XM_039129645.1"/>
</dbReference>
<name>A0A8B9ANI1_PHODC</name>
<proteinExistence type="predicted"/>
<organism evidence="2 3">
    <name type="scientific">Phoenix dactylifera</name>
    <name type="common">Date palm</name>
    <dbReference type="NCBI Taxonomy" id="42345"/>
    <lineage>
        <taxon>Eukaryota</taxon>
        <taxon>Viridiplantae</taxon>
        <taxon>Streptophyta</taxon>
        <taxon>Embryophyta</taxon>
        <taxon>Tracheophyta</taxon>
        <taxon>Spermatophyta</taxon>
        <taxon>Magnoliopsida</taxon>
        <taxon>Liliopsida</taxon>
        <taxon>Arecaceae</taxon>
        <taxon>Coryphoideae</taxon>
        <taxon>Phoeniceae</taxon>
        <taxon>Phoenix</taxon>
    </lineage>
</organism>
<gene>
    <name evidence="3" type="primary">LOC120111755</name>
</gene>
<dbReference type="Gene3D" id="3.60.10.10">
    <property type="entry name" value="Endonuclease/exonuclease/phosphatase"/>
    <property type="match status" value="1"/>
</dbReference>
<reference evidence="2" key="1">
    <citation type="journal article" date="2019" name="Nat. Commun.">
        <title>Genome-wide association mapping of date palm fruit traits.</title>
        <authorList>
            <person name="Hazzouri K.M."/>
            <person name="Gros-Balthazard M."/>
            <person name="Flowers J.M."/>
            <person name="Copetti D."/>
            <person name="Lemansour A."/>
            <person name="Lebrun M."/>
            <person name="Masmoudi K."/>
            <person name="Ferrand S."/>
            <person name="Dhar M.I."/>
            <person name="Fresquez Z.A."/>
            <person name="Rosas U."/>
            <person name="Zhang J."/>
            <person name="Talag J."/>
            <person name="Lee S."/>
            <person name="Kudrna D."/>
            <person name="Powell R.F."/>
            <person name="Leitch I.J."/>
            <person name="Krueger R.R."/>
            <person name="Wing R.A."/>
            <person name="Amiri K.M.A."/>
            <person name="Purugganan M.D."/>
        </authorList>
    </citation>
    <scope>NUCLEOTIDE SEQUENCE [LARGE SCALE GENOMIC DNA]</scope>
    <source>
        <strain evidence="2">cv. Khalas</strain>
    </source>
</reference>
<dbReference type="OrthoDB" id="682716at2759"/>
<dbReference type="PANTHER" id="PTHR35218:SF9">
    <property type="entry name" value="ENDONUCLEASE_EXONUCLEASE_PHOSPHATASE DOMAIN-CONTAINING PROTEIN"/>
    <property type="match status" value="1"/>
</dbReference>
<dbReference type="InterPro" id="IPR005135">
    <property type="entry name" value="Endo/exonuclease/phosphatase"/>
</dbReference>
<evidence type="ECO:0000313" key="3">
    <source>
        <dbReference type="RefSeq" id="XP_038985573.1"/>
    </source>
</evidence>
<dbReference type="AlphaFoldDB" id="A0A8B9ANI1"/>
<dbReference type="Proteomes" id="UP000228380">
    <property type="component" value="Chromosome 8"/>
</dbReference>